<dbReference type="Pfam" id="PF00149">
    <property type="entry name" value="Metallophos"/>
    <property type="match status" value="1"/>
</dbReference>
<dbReference type="PANTHER" id="PTHR31302">
    <property type="entry name" value="TRANSMEMBRANE PROTEIN WITH METALLOPHOSPHOESTERASE DOMAIN-RELATED"/>
    <property type="match status" value="1"/>
</dbReference>
<keyword evidence="1" id="KW-0812">Transmembrane</keyword>
<dbReference type="InterPro" id="IPR004843">
    <property type="entry name" value="Calcineurin-like_PHP"/>
</dbReference>
<dbReference type="AlphaFoldDB" id="A0A2G6KFN1"/>
<dbReference type="GO" id="GO:0016787">
    <property type="term" value="F:hydrolase activity"/>
    <property type="evidence" value="ECO:0007669"/>
    <property type="project" value="InterPro"/>
</dbReference>
<proteinExistence type="predicted"/>
<dbReference type="EMBL" id="PDSK01000088">
    <property type="protein sequence ID" value="PIE34483.1"/>
    <property type="molecule type" value="Genomic_DNA"/>
</dbReference>
<comment type="caution">
    <text evidence="3">The sequence shown here is derived from an EMBL/GenBank/DDBJ whole genome shotgun (WGS) entry which is preliminary data.</text>
</comment>
<gene>
    <name evidence="3" type="ORF">CSA56_07635</name>
</gene>
<evidence type="ECO:0000259" key="2">
    <source>
        <dbReference type="Pfam" id="PF00149"/>
    </source>
</evidence>
<protein>
    <recommendedName>
        <fullName evidence="2">Calcineurin-like phosphoesterase domain-containing protein</fullName>
    </recommendedName>
</protein>
<name>A0A2G6KFN1_9BACT</name>
<feature type="transmembrane region" description="Helical" evidence="1">
    <location>
        <begin position="41"/>
        <end position="59"/>
    </location>
</feature>
<feature type="domain" description="Calcineurin-like phosphoesterase" evidence="2">
    <location>
        <begin position="145"/>
        <end position="302"/>
    </location>
</feature>
<dbReference type="Proteomes" id="UP000230821">
    <property type="component" value="Unassembled WGS sequence"/>
</dbReference>
<keyword evidence="1" id="KW-1133">Transmembrane helix</keyword>
<evidence type="ECO:0000313" key="4">
    <source>
        <dbReference type="Proteomes" id="UP000230821"/>
    </source>
</evidence>
<evidence type="ECO:0000256" key="1">
    <source>
        <dbReference type="SAM" id="Phobius"/>
    </source>
</evidence>
<dbReference type="CDD" id="cd07385">
    <property type="entry name" value="MPP_YkuE_C"/>
    <property type="match status" value="1"/>
</dbReference>
<keyword evidence="1" id="KW-0472">Membrane</keyword>
<sequence length="373" mass="42739">MKFFLMFFSIFFSVVFSLHYYTIRRLSHIFEFQYSWKIFPVIILVIANVVAVIFISRYYWNSVTRIWLAATESYLGVLWIMFWLLLGYSLIQGTAHFIHPIPPRVSQYFVVGAAVLLVGYGLWNARQIRIHRIEVASKKILEPVTIVQLSDLHIGAINRESFVEWVVAQTNALRPDLVVITGDLFDIGATKELVQGFNKLNAASFFIWGNHDQFLKAGEVENMLGSTPITMLKNETSLYHDSLQIIGLDYMEREPDYDVKPILTSLAPDERYFTMLLSHAPIDFSELEGYAIDLELAGHTHSGQIFPFHFLVKTRYKLLRGLYKSGNQSIYVSSGTGTWGPPMRLGTSSEIAVFYLSPLPADRQEDLIVRKME</sequence>
<dbReference type="Gene3D" id="3.60.21.10">
    <property type="match status" value="1"/>
</dbReference>
<dbReference type="SUPFAM" id="SSF56300">
    <property type="entry name" value="Metallo-dependent phosphatases"/>
    <property type="match status" value="1"/>
</dbReference>
<feature type="transmembrane region" description="Helical" evidence="1">
    <location>
        <begin position="105"/>
        <end position="123"/>
    </location>
</feature>
<accession>A0A2G6KFN1</accession>
<dbReference type="InterPro" id="IPR029052">
    <property type="entry name" value="Metallo-depent_PP-like"/>
</dbReference>
<dbReference type="PANTHER" id="PTHR31302:SF0">
    <property type="entry name" value="TRANSMEMBRANE PROTEIN WITH METALLOPHOSPHOESTERASE DOMAIN"/>
    <property type="match status" value="1"/>
</dbReference>
<dbReference type="InterPro" id="IPR051158">
    <property type="entry name" value="Metallophosphoesterase_sf"/>
</dbReference>
<feature type="transmembrane region" description="Helical" evidence="1">
    <location>
        <begin position="66"/>
        <end position="85"/>
    </location>
</feature>
<organism evidence="3 4">
    <name type="scientific">candidate division KSB3 bacterium</name>
    <dbReference type="NCBI Taxonomy" id="2044937"/>
    <lineage>
        <taxon>Bacteria</taxon>
        <taxon>candidate division KSB3</taxon>
    </lineage>
</organism>
<evidence type="ECO:0000313" key="3">
    <source>
        <dbReference type="EMBL" id="PIE34483.1"/>
    </source>
</evidence>
<reference evidence="3 4" key="1">
    <citation type="submission" date="2017-10" db="EMBL/GenBank/DDBJ databases">
        <title>Novel microbial diversity and functional potential in the marine mammal oral microbiome.</title>
        <authorList>
            <person name="Dudek N.K."/>
            <person name="Sun C.L."/>
            <person name="Burstein D."/>
            <person name="Kantor R.S."/>
            <person name="Aliaga Goltsman D.S."/>
            <person name="Bik E.M."/>
            <person name="Thomas B.C."/>
            <person name="Banfield J.F."/>
            <person name="Relman D.A."/>
        </authorList>
    </citation>
    <scope>NUCLEOTIDE SEQUENCE [LARGE SCALE GENOMIC DNA]</scope>
    <source>
        <strain evidence="3">DOLJORAL78_47_16</strain>
    </source>
</reference>